<dbReference type="GO" id="GO:0016042">
    <property type="term" value="P:lipid catabolic process"/>
    <property type="evidence" value="ECO:0007669"/>
    <property type="project" value="UniProtKB-KW"/>
</dbReference>
<evidence type="ECO:0000256" key="20">
    <source>
        <dbReference type="ARBA" id="ARBA00046203"/>
    </source>
</evidence>
<dbReference type="InterPro" id="IPR002591">
    <property type="entry name" value="Phosphodiest/P_Trfase"/>
</dbReference>
<evidence type="ECO:0000256" key="22">
    <source>
        <dbReference type="ARBA" id="ARBA00047322"/>
    </source>
</evidence>
<comment type="catalytic activity">
    <reaction evidence="29">
        <text>sn-glycerol 3-phosphocholine + H2O = phosphocholine + glycerol + H(+)</text>
        <dbReference type="Rhea" id="RHEA:19545"/>
        <dbReference type="ChEBI" id="CHEBI:15377"/>
        <dbReference type="ChEBI" id="CHEBI:15378"/>
        <dbReference type="ChEBI" id="CHEBI:16870"/>
        <dbReference type="ChEBI" id="CHEBI:17754"/>
        <dbReference type="ChEBI" id="CHEBI:295975"/>
        <dbReference type="EC" id="3.1.4.38"/>
    </reaction>
    <physiologicalReaction direction="left-to-right" evidence="29">
        <dbReference type="Rhea" id="RHEA:19546"/>
    </physiologicalReaction>
</comment>
<evidence type="ECO:0000256" key="19">
    <source>
        <dbReference type="ARBA" id="ARBA00032556"/>
    </source>
</evidence>
<keyword evidence="14 32" id="KW-0472">Membrane</keyword>
<evidence type="ECO:0000256" key="8">
    <source>
        <dbReference type="ARBA" id="ARBA00022723"/>
    </source>
</evidence>
<comment type="catalytic activity">
    <reaction evidence="27">
        <text>1-hexadecanoyl-sn-glycero-3-phosphocholine + H2O = 1-hexadecanoyl-sn-glycerol + phosphocholine + H(+)</text>
        <dbReference type="Rhea" id="RHEA:41119"/>
        <dbReference type="ChEBI" id="CHEBI:15377"/>
        <dbReference type="ChEBI" id="CHEBI:15378"/>
        <dbReference type="ChEBI" id="CHEBI:72998"/>
        <dbReference type="ChEBI" id="CHEBI:75542"/>
        <dbReference type="ChEBI" id="CHEBI:295975"/>
    </reaction>
    <physiologicalReaction direction="left-to-right" evidence="27">
        <dbReference type="Rhea" id="RHEA:41120"/>
    </physiologicalReaction>
</comment>
<reference evidence="34 35" key="2">
    <citation type="submission" date="2019-01" db="EMBL/GenBank/DDBJ databases">
        <title>The decoding of complex shrimp genome reveals the adaptation for benthos swimmer, frequently molting mechanism and breeding impact on genome.</title>
        <authorList>
            <person name="Sun Y."/>
            <person name="Gao Y."/>
            <person name="Yu Y."/>
        </authorList>
    </citation>
    <scope>NUCLEOTIDE SEQUENCE [LARGE SCALE GENOMIC DNA]</scope>
    <source>
        <tissue evidence="34">Muscle</tissue>
    </source>
</reference>
<dbReference type="Gene3D" id="3.40.720.10">
    <property type="entry name" value="Alkaline Phosphatase, subunit A"/>
    <property type="match status" value="2"/>
</dbReference>
<evidence type="ECO:0000256" key="18">
    <source>
        <dbReference type="ARBA" id="ARBA00031167"/>
    </source>
</evidence>
<dbReference type="Proteomes" id="UP000283509">
    <property type="component" value="Unassembled WGS sequence"/>
</dbReference>
<dbReference type="EC" id="3.1.4.38" evidence="4"/>
<dbReference type="EMBL" id="QCYY01001002">
    <property type="protein sequence ID" value="ROT81213.1"/>
    <property type="molecule type" value="Genomic_DNA"/>
</dbReference>
<evidence type="ECO:0000256" key="24">
    <source>
        <dbReference type="ARBA" id="ARBA00047494"/>
    </source>
</evidence>
<comment type="cofactor">
    <cofactor evidence="1">
        <name>Zn(2+)</name>
        <dbReference type="ChEBI" id="CHEBI:29105"/>
    </cofactor>
</comment>
<feature type="chain" id="PRO_5019330782" description="glycerophosphocholine cholinephosphodiesterase" evidence="33">
    <location>
        <begin position="23"/>
        <end position="447"/>
    </location>
</feature>
<evidence type="ECO:0000256" key="2">
    <source>
        <dbReference type="ARBA" id="ARBA00004609"/>
    </source>
</evidence>
<dbReference type="PANTHER" id="PTHR10151:SF66">
    <property type="entry name" value="GLYCEROPHOSPHOCHOLINE CHOLINEPHOSPHODIESTERASE ENPP6"/>
    <property type="match status" value="1"/>
</dbReference>
<evidence type="ECO:0000313" key="34">
    <source>
        <dbReference type="EMBL" id="ROT81213.1"/>
    </source>
</evidence>
<evidence type="ECO:0000256" key="11">
    <source>
        <dbReference type="ARBA" id="ARBA00022833"/>
    </source>
</evidence>
<dbReference type="GO" id="GO:0005886">
    <property type="term" value="C:plasma membrane"/>
    <property type="evidence" value="ECO:0007669"/>
    <property type="project" value="UniProtKB-SubCell"/>
</dbReference>
<evidence type="ECO:0000256" key="10">
    <source>
        <dbReference type="ARBA" id="ARBA00022801"/>
    </source>
</evidence>
<comment type="catalytic activity">
    <reaction evidence="26">
        <text>1-tetradecanoyl-sn-glycero-3-phosphocholine + H2O = 1-tetradecanoyl-sn-glycerol + phosphocholine + H(+)</text>
        <dbReference type="Rhea" id="RHEA:40999"/>
        <dbReference type="ChEBI" id="CHEBI:15377"/>
        <dbReference type="ChEBI" id="CHEBI:15378"/>
        <dbReference type="ChEBI" id="CHEBI:64489"/>
        <dbReference type="ChEBI" id="CHEBI:75536"/>
        <dbReference type="ChEBI" id="CHEBI:295975"/>
    </reaction>
    <physiologicalReaction direction="left-to-right" evidence="26">
        <dbReference type="Rhea" id="RHEA:41000"/>
    </physiologicalReaction>
</comment>
<keyword evidence="10" id="KW-0378">Hydrolase</keyword>
<keyword evidence="6" id="KW-0597">Phosphoprotein</keyword>
<keyword evidence="5" id="KW-1003">Cell membrane</keyword>
<gene>
    <name evidence="34" type="ORF">C7M84_000039</name>
</gene>
<evidence type="ECO:0000256" key="17">
    <source>
        <dbReference type="ARBA" id="ARBA00023288"/>
    </source>
</evidence>
<comment type="catalytic activity">
    <reaction evidence="24">
        <text>a 1-O-alkyl-sn-glycero-3-phosphocholine + H2O = a 1-O-alkyl-sn-glycerol + phosphocholine + H(+)</text>
        <dbReference type="Rhea" id="RHEA:36083"/>
        <dbReference type="ChEBI" id="CHEBI:15377"/>
        <dbReference type="ChEBI" id="CHEBI:15378"/>
        <dbReference type="ChEBI" id="CHEBI:15850"/>
        <dbReference type="ChEBI" id="CHEBI:30909"/>
        <dbReference type="ChEBI" id="CHEBI:295975"/>
    </reaction>
    <physiologicalReaction direction="left-to-right" evidence="24">
        <dbReference type="Rhea" id="RHEA:36084"/>
    </physiologicalReaction>
</comment>
<evidence type="ECO:0000256" key="26">
    <source>
        <dbReference type="ARBA" id="ARBA00047779"/>
    </source>
</evidence>
<evidence type="ECO:0000256" key="31">
    <source>
        <dbReference type="ARBA" id="ARBA00049320"/>
    </source>
</evidence>
<evidence type="ECO:0000256" key="23">
    <source>
        <dbReference type="ARBA" id="ARBA00047482"/>
    </source>
</evidence>
<keyword evidence="15" id="KW-1015">Disulfide bond</keyword>
<evidence type="ECO:0000256" key="15">
    <source>
        <dbReference type="ARBA" id="ARBA00023157"/>
    </source>
</evidence>
<keyword evidence="32" id="KW-1133">Transmembrane helix</keyword>
<evidence type="ECO:0000256" key="25">
    <source>
        <dbReference type="ARBA" id="ARBA00047600"/>
    </source>
</evidence>
<dbReference type="STRING" id="6689.A0A423TXM4"/>
<dbReference type="AlphaFoldDB" id="A0A423TXM4"/>
<accession>A0A423TXM4</accession>
<evidence type="ECO:0000256" key="1">
    <source>
        <dbReference type="ARBA" id="ARBA00001947"/>
    </source>
</evidence>
<keyword evidence="11" id="KW-0862">Zinc</keyword>
<evidence type="ECO:0000256" key="29">
    <source>
        <dbReference type="ARBA" id="ARBA00048703"/>
    </source>
</evidence>
<comment type="catalytic activity">
    <reaction evidence="23">
        <text>glycero-2-phosphocholine + H2O = phosphocholine + glycerol + H(+)</text>
        <dbReference type="Rhea" id="RHEA:61684"/>
        <dbReference type="ChEBI" id="CHEBI:15377"/>
        <dbReference type="ChEBI" id="CHEBI:15378"/>
        <dbReference type="ChEBI" id="CHEBI:17754"/>
        <dbReference type="ChEBI" id="CHEBI:144950"/>
        <dbReference type="ChEBI" id="CHEBI:295975"/>
    </reaction>
    <physiologicalReaction direction="left-to-right" evidence="23">
        <dbReference type="Rhea" id="RHEA:61685"/>
    </physiologicalReaction>
</comment>
<evidence type="ECO:0000256" key="30">
    <source>
        <dbReference type="ARBA" id="ARBA00049092"/>
    </source>
</evidence>
<dbReference type="GO" id="GO:0047390">
    <property type="term" value="F:glycerophosphocholine cholinephosphodiesterase activity"/>
    <property type="evidence" value="ECO:0007669"/>
    <property type="project" value="UniProtKB-EC"/>
</dbReference>
<evidence type="ECO:0000256" key="13">
    <source>
        <dbReference type="ARBA" id="ARBA00023098"/>
    </source>
</evidence>
<evidence type="ECO:0000256" key="7">
    <source>
        <dbReference type="ARBA" id="ARBA00022622"/>
    </source>
</evidence>
<keyword evidence="35" id="KW-1185">Reference proteome</keyword>
<keyword evidence="17" id="KW-0449">Lipoprotein</keyword>
<evidence type="ECO:0000256" key="16">
    <source>
        <dbReference type="ARBA" id="ARBA00023180"/>
    </source>
</evidence>
<evidence type="ECO:0000256" key="4">
    <source>
        <dbReference type="ARBA" id="ARBA00012318"/>
    </source>
</evidence>
<evidence type="ECO:0000256" key="33">
    <source>
        <dbReference type="SAM" id="SignalP"/>
    </source>
</evidence>
<dbReference type="CDD" id="cd16018">
    <property type="entry name" value="Enpp"/>
    <property type="match status" value="1"/>
</dbReference>
<organism evidence="34 35">
    <name type="scientific">Penaeus vannamei</name>
    <name type="common">Whiteleg shrimp</name>
    <name type="synonym">Litopenaeus vannamei</name>
    <dbReference type="NCBI Taxonomy" id="6689"/>
    <lineage>
        <taxon>Eukaryota</taxon>
        <taxon>Metazoa</taxon>
        <taxon>Ecdysozoa</taxon>
        <taxon>Arthropoda</taxon>
        <taxon>Crustacea</taxon>
        <taxon>Multicrustacea</taxon>
        <taxon>Malacostraca</taxon>
        <taxon>Eumalacostraca</taxon>
        <taxon>Eucarida</taxon>
        <taxon>Decapoda</taxon>
        <taxon>Dendrobranchiata</taxon>
        <taxon>Penaeoidea</taxon>
        <taxon>Penaeidae</taxon>
        <taxon>Penaeus</taxon>
    </lineage>
</organism>
<dbReference type="Pfam" id="PF01663">
    <property type="entry name" value="Phosphodiest"/>
    <property type="match status" value="1"/>
</dbReference>
<protein>
    <recommendedName>
        <fullName evidence="4">glycerophosphocholine cholinephosphodiesterase</fullName>
        <ecNumber evidence="4">3.1.4.38</ecNumber>
    </recommendedName>
    <alternativeName>
        <fullName evidence="19">Choline-specific glycerophosphodiester phosphodiesterase</fullName>
    </alternativeName>
    <alternativeName>
        <fullName evidence="18">Ectonucleotide pyrophosphatase/phosphodiesterase family member 6</fullName>
    </alternativeName>
</protein>
<evidence type="ECO:0000256" key="28">
    <source>
        <dbReference type="ARBA" id="ARBA00048234"/>
    </source>
</evidence>
<evidence type="ECO:0000256" key="12">
    <source>
        <dbReference type="ARBA" id="ARBA00022963"/>
    </source>
</evidence>
<comment type="function">
    <text evidence="20">Choline-specific glycerophosphodiesterase that hydrolyzes glycerophosphocholine (GPC) and lysophosphatidylcholine (LPC) and contributes to supplying choline to the cells. Has a preference for LPC with short (12:0 and 14:0) or polyunsaturated (18:2 and 20:4) fatty acids. In vitro, hydrolyzes only choline-containing lysophospholipids, such as sphingosylphosphorylcholine (SPC), platelet-activating factor (PAF) and lysoPAF, but not other lysophospholipids.</text>
</comment>
<feature type="transmembrane region" description="Helical" evidence="32">
    <location>
        <begin position="424"/>
        <end position="443"/>
    </location>
</feature>
<sequence>MQILLPCFLSLTAALWAGPLTATRLLRAASDAHDLIVILLDGFRWDYLDIHKRGGFPGFDKFLDDGVRAEYLNPTYPPNSFPNWHTIVTGLYPESHGIVGNFMYDEERNASFNLNHLETTSDPLWWQDSEPLWITTTKSGLDTALFLWSRCDVPWEGKILPKYCVPFEETPPNTQLFVKNLNQAVDMIQNEGYKLAMVYEEVIDTQGHAYGPTSPEVTVALRDTNVVVLSDHGMTDAGPKDKMRLDLAPCLDYAQVVKTTEHAGYINILPAKGYVEQVEESLKSCPDVSDNVEVVMKENMKERYHYKDHRLIHEIIVLPKPGFYIKSPETNYSLPEREGTSVGQHGFDHTLDQTPDMRGILFAWGPSFVSGHKSGVVEQVDVYGLLCRALQLSCHAYNGTMEHVEDFFDTGSSSGAPFSSHPSYLIYLFVGVASFIALAVGATRGLG</sequence>
<evidence type="ECO:0000256" key="5">
    <source>
        <dbReference type="ARBA" id="ARBA00022475"/>
    </source>
</evidence>
<comment type="catalytic activity">
    <reaction evidence="21">
        <text>1-dodecanoyl-sn-glycero-3-phosphocholine + H2O = 1-dodecanoyl-sn-glycerol + phosphocholine + H(+)</text>
        <dbReference type="Rhea" id="RHEA:41127"/>
        <dbReference type="ChEBI" id="CHEBI:15377"/>
        <dbReference type="ChEBI" id="CHEBI:15378"/>
        <dbReference type="ChEBI" id="CHEBI:74966"/>
        <dbReference type="ChEBI" id="CHEBI:75529"/>
        <dbReference type="ChEBI" id="CHEBI:295975"/>
    </reaction>
    <physiologicalReaction direction="left-to-right" evidence="21">
        <dbReference type="Rhea" id="RHEA:41128"/>
    </physiologicalReaction>
</comment>
<proteinExistence type="inferred from homology"/>
<comment type="catalytic activity">
    <reaction evidence="30">
        <text>1-(9Z,12Z)-octadecadienoyl-sn-glycero-3-phosphocholine + H2O = 1-(9Z,12Z-octadecadienoyl)-sn-glycerol + phosphocholine + H(+)</text>
        <dbReference type="Rhea" id="RHEA:41115"/>
        <dbReference type="ChEBI" id="CHEBI:15377"/>
        <dbReference type="ChEBI" id="CHEBI:15378"/>
        <dbReference type="ChEBI" id="CHEBI:28733"/>
        <dbReference type="ChEBI" id="CHEBI:75561"/>
        <dbReference type="ChEBI" id="CHEBI:295975"/>
    </reaction>
    <physiologicalReaction direction="left-to-right" evidence="30">
        <dbReference type="Rhea" id="RHEA:41116"/>
    </physiologicalReaction>
</comment>
<name>A0A423TXM4_PENVA</name>
<dbReference type="SUPFAM" id="SSF53649">
    <property type="entry name" value="Alkaline phosphatase-like"/>
    <property type="match status" value="1"/>
</dbReference>
<dbReference type="GO" id="GO:0098552">
    <property type="term" value="C:side of membrane"/>
    <property type="evidence" value="ECO:0007669"/>
    <property type="project" value="UniProtKB-KW"/>
</dbReference>
<comment type="catalytic activity">
    <reaction evidence="25">
        <text>a 1-acyl-sn-glycero-3-phosphocholine + H2O = a 1-acyl-sn-glycerol + phosphocholine + H(+)</text>
        <dbReference type="Rhea" id="RHEA:44720"/>
        <dbReference type="ChEBI" id="CHEBI:15377"/>
        <dbReference type="ChEBI" id="CHEBI:15378"/>
        <dbReference type="ChEBI" id="CHEBI:58168"/>
        <dbReference type="ChEBI" id="CHEBI:64683"/>
        <dbReference type="ChEBI" id="CHEBI:295975"/>
    </reaction>
    <physiologicalReaction direction="left-to-right" evidence="25">
        <dbReference type="Rhea" id="RHEA:44721"/>
    </physiologicalReaction>
</comment>
<keyword evidence="8" id="KW-0479">Metal-binding</keyword>
<dbReference type="InterPro" id="IPR017850">
    <property type="entry name" value="Alkaline_phosphatase_core_sf"/>
</dbReference>
<keyword evidence="32" id="KW-0812">Transmembrane</keyword>
<evidence type="ECO:0000256" key="32">
    <source>
        <dbReference type="SAM" id="Phobius"/>
    </source>
</evidence>
<keyword evidence="12" id="KW-0442">Lipid degradation</keyword>
<evidence type="ECO:0000256" key="14">
    <source>
        <dbReference type="ARBA" id="ARBA00023136"/>
    </source>
</evidence>
<feature type="signal peptide" evidence="33">
    <location>
        <begin position="1"/>
        <end position="22"/>
    </location>
</feature>
<reference evidence="34 35" key="1">
    <citation type="submission" date="2018-04" db="EMBL/GenBank/DDBJ databases">
        <authorList>
            <person name="Zhang X."/>
            <person name="Yuan J."/>
            <person name="Li F."/>
            <person name="Xiang J."/>
        </authorList>
    </citation>
    <scope>NUCLEOTIDE SEQUENCE [LARGE SCALE GENOMIC DNA]</scope>
    <source>
        <tissue evidence="34">Muscle</tissue>
    </source>
</reference>
<keyword evidence="13" id="KW-0443">Lipid metabolism</keyword>
<comment type="caution">
    <text evidence="34">The sequence shown here is derived from an EMBL/GenBank/DDBJ whole genome shotgun (WGS) entry which is preliminary data.</text>
</comment>
<keyword evidence="16" id="KW-0325">Glycoprotein</keyword>
<comment type="catalytic activity">
    <reaction evidence="22">
        <text>1-(9Z-octadecenoyl)-sn-glycero-3-phosphocholine + H2O = 1-(9Z-octadecenoyl)-sn-glycerol + phosphocholine + H(+)</text>
        <dbReference type="Rhea" id="RHEA:41091"/>
        <dbReference type="ChEBI" id="CHEBI:15377"/>
        <dbReference type="ChEBI" id="CHEBI:15378"/>
        <dbReference type="ChEBI" id="CHEBI:28610"/>
        <dbReference type="ChEBI" id="CHEBI:75757"/>
        <dbReference type="ChEBI" id="CHEBI:295975"/>
    </reaction>
    <physiologicalReaction direction="left-to-right" evidence="22">
        <dbReference type="Rhea" id="RHEA:41092"/>
    </physiologicalReaction>
</comment>
<keyword evidence="7" id="KW-0336">GPI-anchor</keyword>
<keyword evidence="9 33" id="KW-0732">Signal</keyword>
<comment type="catalytic activity">
    <reaction evidence="31">
        <text>1-(5Z,8Z,11Z,14Z-eicosatetraenoyl)-sn-glycero-3-phosphocholine + H2O = 1-(5Z,8Z,11Z,14Z-eicosatetraenoyl)-sn-glycerol + phosphocholine + H(+)</text>
        <dbReference type="Rhea" id="RHEA:41003"/>
        <dbReference type="ChEBI" id="CHEBI:15377"/>
        <dbReference type="ChEBI" id="CHEBI:15378"/>
        <dbReference type="ChEBI" id="CHEBI:34071"/>
        <dbReference type="ChEBI" id="CHEBI:74344"/>
        <dbReference type="ChEBI" id="CHEBI:295975"/>
    </reaction>
    <physiologicalReaction direction="left-to-right" evidence="31">
        <dbReference type="Rhea" id="RHEA:41004"/>
    </physiologicalReaction>
</comment>
<dbReference type="OrthoDB" id="415411at2759"/>
<comment type="subcellular location">
    <subcellularLocation>
        <location evidence="2">Cell membrane</location>
        <topology evidence="2">Lipid-anchor</topology>
        <topology evidence="2">GPI-anchor</topology>
    </subcellularLocation>
</comment>
<evidence type="ECO:0000313" key="35">
    <source>
        <dbReference type="Proteomes" id="UP000283509"/>
    </source>
</evidence>
<dbReference type="GO" id="GO:0046872">
    <property type="term" value="F:metal ion binding"/>
    <property type="evidence" value="ECO:0007669"/>
    <property type="project" value="UniProtKB-KW"/>
</dbReference>
<comment type="catalytic activity">
    <reaction evidence="28">
        <text>sphing-4-enine-phosphocholine + H2O = sphing-4-enine + phosphocholine + H(+)</text>
        <dbReference type="Rhea" id="RHEA:41095"/>
        <dbReference type="ChEBI" id="CHEBI:15377"/>
        <dbReference type="ChEBI" id="CHEBI:15378"/>
        <dbReference type="ChEBI" id="CHEBI:57756"/>
        <dbReference type="ChEBI" id="CHEBI:58906"/>
        <dbReference type="ChEBI" id="CHEBI:295975"/>
    </reaction>
    <physiologicalReaction direction="left-to-right" evidence="28">
        <dbReference type="Rhea" id="RHEA:41096"/>
    </physiologicalReaction>
</comment>
<comment type="similarity">
    <text evidence="3">Belongs to the nucleotide pyrophosphatase/phosphodiesterase family.</text>
</comment>
<evidence type="ECO:0000256" key="27">
    <source>
        <dbReference type="ARBA" id="ARBA00048209"/>
    </source>
</evidence>
<evidence type="ECO:0000256" key="9">
    <source>
        <dbReference type="ARBA" id="ARBA00022729"/>
    </source>
</evidence>
<evidence type="ECO:0000256" key="6">
    <source>
        <dbReference type="ARBA" id="ARBA00022553"/>
    </source>
</evidence>
<evidence type="ECO:0000256" key="3">
    <source>
        <dbReference type="ARBA" id="ARBA00010594"/>
    </source>
</evidence>
<dbReference type="PANTHER" id="PTHR10151">
    <property type="entry name" value="ECTONUCLEOTIDE PYROPHOSPHATASE/PHOSPHODIESTERASE"/>
    <property type="match status" value="1"/>
</dbReference>
<evidence type="ECO:0000256" key="21">
    <source>
        <dbReference type="ARBA" id="ARBA00047290"/>
    </source>
</evidence>